<dbReference type="Proteomes" id="UP000824540">
    <property type="component" value="Unassembled WGS sequence"/>
</dbReference>
<sequence length="53" mass="5851">MKGTGVPSNQGQRAEFWFAPHLLSADITGAYWLKDTGNLTSQGWLILFSPNLN</sequence>
<name>A0A8T2NIM3_9TELE</name>
<proteinExistence type="predicted"/>
<organism evidence="1 2">
    <name type="scientific">Albula glossodonta</name>
    <name type="common">roundjaw bonefish</name>
    <dbReference type="NCBI Taxonomy" id="121402"/>
    <lineage>
        <taxon>Eukaryota</taxon>
        <taxon>Metazoa</taxon>
        <taxon>Chordata</taxon>
        <taxon>Craniata</taxon>
        <taxon>Vertebrata</taxon>
        <taxon>Euteleostomi</taxon>
        <taxon>Actinopterygii</taxon>
        <taxon>Neopterygii</taxon>
        <taxon>Teleostei</taxon>
        <taxon>Albuliformes</taxon>
        <taxon>Albulidae</taxon>
        <taxon>Albula</taxon>
    </lineage>
</organism>
<comment type="caution">
    <text evidence="1">The sequence shown here is derived from an EMBL/GenBank/DDBJ whole genome shotgun (WGS) entry which is preliminary data.</text>
</comment>
<keyword evidence="2" id="KW-1185">Reference proteome</keyword>
<reference evidence="1" key="1">
    <citation type="thesis" date="2021" institute="BYU ScholarsArchive" country="Provo, UT, USA">
        <title>Applications of and Algorithms for Genome Assembly and Genomic Analyses with an Emphasis on Marine Teleosts.</title>
        <authorList>
            <person name="Pickett B.D."/>
        </authorList>
    </citation>
    <scope>NUCLEOTIDE SEQUENCE</scope>
    <source>
        <strain evidence="1">HI-2016</strain>
    </source>
</reference>
<evidence type="ECO:0000313" key="1">
    <source>
        <dbReference type="EMBL" id="KAG9339566.1"/>
    </source>
</evidence>
<gene>
    <name evidence="1" type="ORF">JZ751_023457</name>
</gene>
<dbReference type="EMBL" id="JAFBMS010000052">
    <property type="protein sequence ID" value="KAG9339566.1"/>
    <property type="molecule type" value="Genomic_DNA"/>
</dbReference>
<evidence type="ECO:0000313" key="2">
    <source>
        <dbReference type="Proteomes" id="UP000824540"/>
    </source>
</evidence>
<protein>
    <submittedName>
        <fullName evidence="1">Uncharacterized protein</fullName>
    </submittedName>
</protein>
<dbReference type="AlphaFoldDB" id="A0A8T2NIM3"/>
<accession>A0A8T2NIM3</accession>